<evidence type="ECO:0000313" key="14">
    <source>
        <dbReference type="Proteomes" id="UP001046870"/>
    </source>
</evidence>
<sequence>MHGTLSTVTGKRMATDRIPTIMWTALILLASAHITASMENTVEATSGLDVLLPCVCPKNEDHYLVWQIQGKVVDYYIREHKNKSNISDQFEGRTRLFFSDHNRDCSLLLLGVTTADMGTYTCYYKNPEYDESKVNLTISETDTRVNPTVAPPADKTAAFAVSGVILVLIVLLAVVLTVRFRDRRLKFQVVNGEPVTPSRV</sequence>
<dbReference type="GO" id="GO:0031295">
    <property type="term" value="P:T cell costimulation"/>
    <property type="evidence" value="ECO:0007669"/>
    <property type="project" value="TreeGrafter"/>
</dbReference>
<dbReference type="Proteomes" id="UP001046870">
    <property type="component" value="Chromosome 12"/>
</dbReference>
<dbReference type="GO" id="GO:0007166">
    <property type="term" value="P:cell surface receptor signaling pathway"/>
    <property type="evidence" value="ECO:0007669"/>
    <property type="project" value="TreeGrafter"/>
</dbReference>
<evidence type="ECO:0000256" key="6">
    <source>
        <dbReference type="ARBA" id="ARBA00023136"/>
    </source>
</evidence>
<keyword evidence="6 11" id="KW-0472">Membrane</keyword>
<keyword evidence="10" id="KW-0393">Immunoglobulin domain</keyword>
<evidence type="ECO:0000256" key="4">
    <source>
        <dbReference type="ARBA" id="ARBA00022729"/>
    </source>
</evidence>
<dbReference type="GO" id="GO:0009897">
    <property type="term" value="C:external side of plasma membrane"/>
    <property type="evidence" value="ECO:0007669"/>
    <property type="project" value="TreeGrafter"/>
</dbReference>
<evidence type="ECO:0000256" key="10">
    <source>
        <dbReference type="ARBA" id="ARBA00023319"/>
    </source>
</evidence>
<dbReference type="InterPro" id="IPR013106">
    <property type="entry name" value="Ig_V-set"/>
</dbReference>
<reference evidence="13" key="1">
    <citation type="submission" date="2021-01" db="EMBL/GenBank/DDBJ databases">
        <authorList>
            <person name="Zahm M."/>
            <person name="Roques C."/>
            <person name="Cabau C."/>
            <person name="Klopp C."/>
            <person name="Donnadieu C."/>
            <person name="Jouanno E."/>
            <person name="Lampietro C."/>
            <person name="Louis A."/>
            <person name="Herpin A."/>
            <person name="Echchiki A."/>
            <person name="Berthelot C."/>
            <person name="Parey E."/>
            <person name="Roest-Crollius H."/>
            <person name="Braasch I."/>
            <person name="Postlethwait J."/>
            <person name="Bobe J."/>
            <person name="Montfort J."/>
            <person name="Bouchez O."/>
            <person name="Begum T."/>
            <person name="Mejri S."/>
            <person name="Adams A."/>
            <person name="Chen W.-J."/>
            <person name="Guiguen Y."/>
        </authorList>
    </citation>
    <scope>NUCLEOTIDE SEQUENCE</scope>
    <source>
        <strain evidence="13">YG-15Mar2019-1</strain>
        <tissue evidence="13">Brain</tissue>
    </source>
</reference>
<evidence type="ECO:0000256" key="5">
    <source>
        <dbReference type="ARBA" id="ARBA00022989"/>
    </source>
</evidence>
<accession>A0A9D3PSB1</accession>
<evidence type="ECO:0000256" key="7">
    <source>
        <dbReference type="ARBA" id="ARBA00023157"/>
    </source>
</evidence>
<feature type="transmembrane region" description="Helical" evidence="11">
    <location>
        <begin position="21"/>
        <end position="38"/>
    </location>
</feature>
<dbReference type="EMBL" id="JAFDVH010000012">
    <property type="protein sequence ID" value="KAG7467003.1"/>
    <property type="molecule type" value="Genomic_DNA"/>
</dbReference>
<dbReference type="InterPro" id="IPR051713">
    <property type="entry name" value="T-cell_Activation_Regulation"/>
</dbReference>
<feature type="transmembrane region" description="Helical" evidence="11">
    <location>
        <begin position="157"/>
        <end position="178"/>
    </location>
</feature>
<organism evidence="13 14">
    <name type="scientific">Megalops atlanticus</name>
    <name type="common">Tarpon</name>
    <name type="synonym">Clupea gigantea</name>
    <dbReference type="NCBI Taxonomy" id="7932"/>
    <lineage>
        <taxon>Eukaryota</taxon>
        <taxon>Metazoa</taxon>
        <taxon>Chordata</taxon>
        <taxon>Craniata</taxon>
        <taxon>Vertebrata</taxon>
        <taxon>Euteleostomi</taxon>
        <taxon>Actinopterygii</taxon>
        <taxon>Neopterygii</taxon>
        <taxon>Teleostei</taxon>
        <taxon>Elopiformes</taxon>
        <taxon>Megalopidae</taxon>
        <taxon>Megalops</taxon>
    </lineage>
</organism>
<keyword evidence="7" id="KW-1015">Disulfide bond</keyword>
<keyword evidence="4" id="KW-0732">Signal</keyword>
<comment type="subcellular location">
    <subcellularLocation>
        <location evidence="1">Cell membrane</location>
        <topology evidence="1">Single-pass type I membrane protein</topology>
    </subcellularLocation>
</comment>
<keyword evidence="9" id="KW-0325">Glycoprotein</keyword>
<protein>
    <recommendedName>
        <fullName evidence="12">Ig-like domain-containing protein</fullName>
    </recommendedName>
</protein>
<dbReference type="Gene3D" id="2.60.40.10">
    <property type="entry name" value="Immunoglobulins"/>
    <property type="match status" value="1"/>
</dbReference>
<evidence type="ECO:0000313" key="13">
    <source>
        <dbReference type="EMBL" id="KAG7467003.1"/>
    </source>
</evidence>
<keyword evidence="3 11" id="KW-0812">Transmembrane</keyword>
<dbReference type="AlphaFoldDB" id="A0A9D3PSB1"/>
<gene>
    <name evidence="13" type="ORF">MATL_G00148680</name>
</gene>
<keyword evidence="14" id="KW-1185">Reference proteome</keyword>
<dbReference type="GO" id="GO:0042130">
    <property type="term" value="P:negative regulation of T cell proliferation"/>
    <property type="evidence" value="ECO:0007669"/>
    <property type="project" value="TreeGrafter"/>
</dbReference>
<evidence type="ECO:0000256" key="8">
    <source>
        <dbReference type="ARBA" id="ARBA00023170"/>
    </source>
</evidence>
<keyword evidence="8" id="KW-0675">Receptor</keyword>
<evidence type="ECO:0000256" key="11">
    <source>
        <dbReference type="SAM" id="Phobius"/>
    </source>
</evidence>
<dbReference type="PROSITE" id="PS50835">
    <property type="entry name" value="IG_LIKE"/>
    <property type="match status" value="1"/>
</dbReference>
<dbReference type="PANTHER" id="PTHR25466">
    <property type="entry name" value="T-LYMPHOCYTE ACTIVATION ANTIGEN"/>
    <property type="match status" value="1"/>
</dbReference>
<dbReference type="PANTHER" id="PTHR25466:SF14">
    <property type="entry name" value="BUTYROPHILIN SUBFAMILY 2 MEMBER A2-LIKE-RELATED"/>
    <property type="match status" value="1"/>
</dbReference>
<evidence type="ECO:0000256" key="9">
    <source>
        <dbReference type="ARBA" id="ARBA00023180"/>
    </source>
</evidence>
<dbReference type="InterPro" id="IPR007110">
    <property type="entry name" value="Ig-like_dom"/>
</dbReference>
<dbReference type="SMART" id="SM00409">
    <property type="entry name" value="IG"/>
    <property type="match status" value="1"/>
</dbReference>
<dbReference type="InterPro" id="IPR013783">
    <property type="entry name" value="Ig-like_fold"/>
</dbReference>
<dbReference type="InterPro" id="IPR036179">
    <property type="entry name" value="Ig-like_dom_sf"/>
</dbReference>
<evidence type="ECO:0000256" key="3">
    <source>
        <dbReference type="ARBA" id="ARBA00022692"/>
    </source>
</evidence>
<evidence type="ECO:0000256" key="2">
    <source>
        <dbReference type="ARBA" id="ARBA00022475"/>
    </source>
</evidence>
<dbReference type="GO" id="GO:0042102">
    <property type="term" value="P:positive regulation of T cell proliferation"/>
    <property type="evidence" value="ECO:0007669"/>
    <property type="project" value="TreeGrafter"/>
</dbReference>
<evidence type="ECO:0000256" key="1">
    <source>
        <dbReference type="ARBA" id="ARBA00004251"/>
    </source>
</evidence>
<dbReference type="GO" id="GO:0071222">
    <property type="term" value="P:cellular response to lipopolysaccharide"/>
    <property type="evidence" value="ECO:0007669"/>
    <property type="project" value="TreeGrafter"/>
</dbReference>
<keyword evidence="2" id="KW-1003">Cell membrane</keyword>
<evidence type="ECO:0000259" key="12">
    <source>
        <dbReference type="PROSITE" id="PS50835"/>
    </source>
</evidence>
<dbReference type="OrthoDB" id="7225082at2759"/>
<keyword evidence="5 11" id="KW-1133">Transmembrane helix</keyword>
<comment type="caution">
    <text evidence="13">The sequence shown here is derived from an EMBL/GenBank/DDBJ whole genome shotgun (WGS) entry which is preliminary data.</text>
</comment>
<proteinExistence type="predicted"/>
<dbReference type="SUPFAM" id="SSF48726">
    <property type="entry name" value="Immunoglobulin"/>
    <property type="match status" value="1"/>
</dbReference>
<feature type="domain" description="Ig-like" evidence="12">
    <location>
        <begin position="19"/>
        <end position="139"/>
    </location>
</feature>
<dbReference type="Pfam" id="PF07686">
    <property type="entry name" value="V-set"/>
    <property type="match status" value="1"/>
</dbReference>
<dbReference type="GO" id="GO:0006955">
    <property type="term" value="P:immune response"/>
    <property type="evidence" value="ECO:0007669"/>
    <property type="project" value="TreeGrafter"/>
</dbReference>
<name>A0A9D3PSB1_MEGAT</name>
<dbReference type="InterPro" id="IPR003599">
    <property type="entry name" value="Ig_sub"/>
</dbReference>